<organism evidence="2 3">
    <name type="scientific">Tanacetum coccineum</name>
    <dbReference type="NCBI Taxonomy" id="301880"/>
    <lineage>
        <taxon>Eukaryota</taxon>
        <taxon>Viridiplantae</taxon>
        <taxon>Streptophyta</taxon>
        <taxon>Embryophyta</taxon>
        <taxon>Tracheophyta</taxon>
        <taxon>Spermatophyta</taxon>
        <taxon>Magnoliopsida</taxon>
        <taxon>eudicotyledons</taxon>
        <taxon>Gunneridae</taxon>
        <taxon>Pentapetalae</taxon>
        <taxon>asterids</taxon>
        <taxon>campanulids</taxon>
        <taxon>Asterales</taxon>
        <taxon>Asteraceae</taxon>
        <taxon>Asteroideae</taxon>
        <taxon>Anthemideae</taxon>
        <taxon>Anthemidinae</taxon>
        <taxon>Tanacetum</taxon>
    </lineage>
</organism>
<evidence type="ECO:0000313" key="3">
    <source>
        <dbReference type="Proteomes" id="UP001151760"/>
    </source>
</evidence>
<reference evidence="2" key="2">
    <citation type="submission" date="2022-01" db="EMBL/GenBank/DDBJ databases">
        <authorList>
            <person name="Yamashiro T."/>
            <person name="Shiraishi A."/>
            <person name="Satake H."/>
            <person name="Nakayama K."/>
        </authorList>
    </citation>
    <scope>NUCLEOTIDE SEQUENCE</scope>
</reference>
<feature type="compositionally biased region" description="Polar residues" evidence="1">
    <location>
        <begin position="1"/>
        <end position="10"/>
    </location>
</feature>
<evidence type="ECO:0000256" key="1">
    <source>
        <dbReference type="SAM" id="MobiDB-lite"/>
    </source>
</evidence>
<accession>A0ABQ5HEE2</accession>
<feature type="region of interest" description="Disordered" evidence="1">
    <location>
        <begin position="1"/>
        <end position="64"/>
    </location>
</feature>
<gene>
    <name evidence="2" type="ORF">Tco_1067314</name>
</gene>
<keyword evidence="3" id="KW-1185">Reference proteome</keyword>
<sequence>MPKNISTYQGSVIPIPTYGHSREQSKPVTSQQPATCSDRTSPTRQCHGSKARQSTVTQGEKTTKISSFSKYQPMRNYTRNFIDLQLLRWDQASHSKTSPEDSTMKP</sequence>
<reference evidence="2" key="1">
    <citation type="journal article" date="2022" name="Int. J. Mol. Sci.">
        <title>Draft Genome of Tanacetum Coccineum: Genomic Comparison of Closely Related Tanacetum-Family Plants.</title>
        <authorList>
            <person name="Yamashiro T."/>
            <person name="Shiraishi A."/>
            <person name="Nakayama K."/>
            <person name="Satake H."/>
        </authorList>
    </citation>
    <scope>NUCLEOTIDE SEQUENCE</scope>
</reference>
<name>A0ABQ5HEE2_9ASTR</name>
<evidence type="ECO:0000313" key="2">
    <source>
        <dbReference type="EMBL" id="GJT85597.1"/>
    </source>
</evidence>
<protein>
    <submittedName>
        <fullName evidence="2">Uncharacterized protein</fullName>
    </submittedName>
</protein>
<proteinExistence type="predicted"/>
<feature type="compositionally biased region" description="Polar residues" evidence="1">
    <location>
        <begin position="26"/>
        <end position="64"/>
    </location>
</feature>
<dbReference type="EMBL" id="BQNB010019465">
    <property type="protein sequence ID" value="GJT85597.1"/>
    <property type="molecule type" value="Genomic_DNA"/>
</dbReference>
<comment type="caution">
    <text evidence="2">The sequence shown here is derived from an EMBL/GenBank/DDBJ whole genome shotgun (WGS) entry which is preliminary data.</text>
</comment>
<dbReference type="Proteomes" id="UP001151760">
    <property type="component" value="Unassembled WGS sequence"/>
</dbReference>